<dbReference type="RefSeq" id="XP_029640549.1">
    <property type="nucleotide sequence ID" value="XM_029784689.2"/>
</dbReference>
<dbReference type="InterPro" id="IPR035985">
    <property type="entry name" value="Ubiquitin-activating_enz"/>
</dbReference>
<evidence type="ECO:0000313" key="10">
    <source>
        <dbReference type="Proteomes" id="UP000515154"/>
    </source>
</evidence>
<dbReference type="FunFam" id="3.50.50.80:FF:000001">
    <property type="entry name" value="ubiquitin-like modifier-activating enzyme 1"/>
    <property type="match status" value="1"/>
</dbReference>
<organism evidence="10 11">
    <name type="scientific">Octopus sinensis</name>
    <name type="common">East Asian common octopus</name>
    <dbReference type="NCBI Taxonomy" id="2607531"/>
    <lineage>
        <taxon>Eukaryota</taxon>
        <taxon>Metazoa</taxon>
        <taxon>Spiralia</taxon>
        <taxon>Lophotrochozoa</taxon>
        <taxon>Mollusca</taxon>
        <taxon>Cephalopoda</taxon>
        <taxon>Coleoidea</taxon>
        <taxon>Octopodiformes</taxon>
        <taxon>Octopoda</taxon>
        <taxon>Incirrata</taxon>
        <taxon>Octopodidae</taxon>
        <taxon>Octopus</taxon>
    </lineage>
</organism>
<dbReference type="GO" id="GO:0005737">
    <property type="term" value="C:cytoplasm"/>
    <property type="evidence" value="ECO:0007669"/>
    <property type="project" value="TreeGrafter"/>
</dbReference>
<dbReference type="Gene3D" id="3.50.50.80">
    <property type="entry name" value="Ubiquitin-activating enzyme E1, inactive adenylation domain, subdomain 1"/>
    <property type="match status" value="1"/>
</dbReference>
<dbReference type="Gene3D" id="1.10.10.2660">
    <property type="entry name" value="Ubiquitin-activating enzyme E1, SCCH domain"/>
    <property type="match status" value="1"/>
</dbReference>
<reference evidence="11" key="1">
    <citation type="submission" date="2025-08" db="UniProtKB">
        <authorList>
            <consortium name="RefSeq"/>
        </authorList>
    </citation>
    <scope>IDENTIFICATION</scope>
</reference>
<evidence type="ECO:0000256" key="3">
    <source>
        <dbReference type="ARBA" id="ARBA00005673"/>
    </source>
</evidence>
<dbReference type="NCBIfam" id="TIGR01408">
    <property type="entry name" value="Ube1"/>
    <property type="match status" value="1"/>
</dbReference>
<keyword evidence="7" id="KW-0833">Ubl conjugation pathway</keyword>
<dbReference type="GO" id="GO:0019948">
    <property type="term" value="F:SUMO activating enzyme activity"/>
    <property type="evidence" value="ECO:0007669"/>
    <property type="project" value="TreeGrafter"/>
</dbReference>
<gene>
    <name evidence="11" type="primary">LOC115215515</name>
</gene>
<evidence type="ECO:0000256" key="6">
    <source>
        <dbReference type="ARBA" id="ARBA00022741"/>
    </source>
</evidence>
<evidence type="ECO:0000256" key="7">
    <source>
        <dbReference type="ARBA" id="ARBA00022786"/>
    </source>
</evidence>
<dbReference type="GO" id="GO:0031510">
    <property type="term" value="C:SUMO activating enzyme complex"/>
    <property type="evidence" value="ECO:0007669"/>
    <property type="project" value="TreeGrafter"/>
</dbReference>
<feature type="domain" description="Ubiquitin-activating enzyme E1 C-terminal" evidence="9">
    <location>
        <begin position="883"/>
        <end position="1003"/>
    </location>
</feature>
<dbReference type="GO" id="GO:0005524">
    <property type="term" value="F:ATP binding"/>
    <property type="evidence" value="ECO:0007669"/>
    <property type="project" value="UniProtKB-KW"/>
</dbReference>
<keyword evidence="5" id="KW-0436">Ligase</keyword>
<evidence type="ECO:0000256" key="5">
    <source>
        <dbReference type="ARBA" id="ARBA00022598"/>
    </source>
</evidence>
<dbReference type="InterPro" id="IPR042449">
    <property type="entry name" value="Ub-E1_IAD_1"/>
</dbReference>
<evidence type="ECO:0000256" key="2">
    <source>
        <dbReference type="ARBA" id="ARBA00004906"/>
    </source>
</evidence>
<evidence type="ECO:0000256" key="8">
    <source>
        <dbReference type="ARBA" id="ARBA00022840"/>
    </source>
</evidence>
<dbReference type="GO" id="GO:0004839">
    <property type="term" value="F:ubiquitin activating enzyme activity"/>
    <property type="evidence" value="ECO:0007669"/>
    <property type="project" value="UniProtKB-EC"/>
</dbReference>
<comment type="similarity">
    <text evidence="3">Belongs to the ubiquitin-activating E1 family.</text>
</comment>
<dbReference type="AlphaFoldDB" id="A0A6P7SQK9"/>
<dbReference type="FunFam" id="2.40.30.180:FF:000001">
    <property type="entry name" value="ubiquitin-like modifier-activating enzyme 1"/>
    <property type="match status" value="1"/>
</dbReference>
<dbReference type="InterPro" id="IPR019572">
    <property type="entry name" value="UBA_E1_SCCH"/>
</dbReference>
<dbReference type="SUPFAM" id="SSF69572">
    <property type="entry name" value="Activating enzymes of the ubiquitin-like proteins"/>
    <property type="match status" value="2"/>
</dbReference>
<accession>A0A6P7SQK9</accession>
<comment type="pathway">
    <text evidence="2">Protein modification; protein ubiquitination.</text>
</comment>
<dbReference type="CDD" id="cd01490">
    <property type="entry name" value="Ube1_repeat2"/>
    <property type="match status" value="1"/>
</dbReference>
<keyword evidence="6" id="KW-0547">Nucleotide-binding</keyword>
<dbReference type="FunFam" id="3.40.50.720:FF:000015">
    <property type="entry name" value="Ubiquitin-activating enzyme E1 1"/>
    <property type="match status" value="1"/>
</dbReference>
<evidence type="ECO:0000256" key="1">
    <source>
        <dbReference type="ARBA" id="ARBA00000488"/>
    </source>
</evidence>
<dbReference type="InterPro" id="IPR045886">
    <property type="entry name" value="ThiF/MoeB/HesA"/>
</dbReference>
<comment type="catalytic activity">
    <reaction evidence="1">
        <text>ATP + ubiquitin + [E1 ubiquitin-activating enzyme]-L-cysteine = AMP + diphosphate + S-ubiquitinyl-[E1 ubiquitin-activating enzyme]-L-cysteine.</text>
        <dbReference type="EC" id="6.2.1.45"/>
    </reaction>
</comment>
<dbReference type="FunFam" id="1.10.10.2660:FF:000003">
    <property type="entry name" value="ubiquitin-like modifier-activating enzyme 6 isoform X1"/>
    <property type="match status" value="1"/>
</dbReference>
<dbReference type="InterPro" id="IPR000594">
    <property type="entry name" value="ThiF_NAD_FAD-bd"/>
</dbReference>
<dbReference type="Gene3D" id="3.40.50.12550">
    <property type="entry name" value="Ubiquitin-activating enzyme E1, inactive adenylation domain, subdomain 2"/>
    <property type="match status" value="1"/>
</dbReference>
<keyword evidence="10" id="KW-1185">Reference proteome</keyword>
<dbReference type="Pfam" id="PF00899">
    <property type="entry name" value="ThiF"/>
    <property type="match status" value="2"/>
</dbReference>
<dbReference type="InterPro" id="IPR042063">
    <property type="entry name" value="Ubi_acti_E1_SCCH"/>
</dbReference>
<dbReference type="PANTHER" id="PTHR10953">
    <property type="entry name" value="UBIQUITIN-ACTIVATING ENZYME E1"/>
    <property type="match status" value="1"/>
</dbReference>
<dbReference type="CDD" id="cd01491">
    <property type="entry name" value="Ube1_repeat1"/>
    <property type="match status" value="1"/>
</dbReference>
<dbReference type="Pfam" id="PF10585">
    <property type="entry name" value="UBA_E1_SCCH"/>
    <property type="match status" value="1"/>
</dbReference>
<sequence length="1009" mass="113684">MSMDTEIDDSLYSRQRYVLGDTAMKRMAQASVLLYGVGGLGIEIAKNIVLAGIKSLTIHDDKVATVTDLGTQFFLHENDVNSGLNRAEACCKRIAELNPYVTVNTTSIPLQDSTDLTYLKDYQCVILTETSLNLQRKVNNFCHQQNPPIKFISGDVFGVFAGCFCDFGDEFDIFDANGEEPKEVFIGNITKANPGVVGCLENTRHYLQTADKVTFKEIKGMTALNGKVCTVSVLNPFTFTICDTSGEEFNEYDHGGICVQLKIPEKGHHESLETQLTKPNLLTPDLSRLNAPFTIHCAFLALQSFYQMNGRLPNTRCSDDAELLLSKAKEIHSSMSIKEELDESLIQKLAFTCKGCLPPLCAVLGGFMAQEVLKAITGKFTPLSQWFYLDVTDVMLNDAPDNSFYPKNDRYDLLRLCIGENTLYKLRNIHLFMVGCGAIGCEMLKNFALLGLATQGDGLITITDNDLIEKSNLNRQFLFRPQHIRHPKSTTAANSVLEINPALKIDAHQNKVCPQTEHTIYTDTFFENQHVLVNALDNVEARRYMDSRCVTNQRALLESGTMGTKGHVQVIVPHLTESYSNQNDPLDEEIPYCTLKSFPANIEHCIQWARDKFESSFSQKANLVNKFWSKNESAQSVAEKLMKHDQVEGAYIVSRVLRNAPQNWQQCISIARCKFEKYFNHKAKQLLHAFPLDTKLANGGLFWQSPKRPPQPLIFDSSNLVHIMFVQSTSRLYADVHGIPWKDEDLSTESLLRHLENIEVPEFKVSHKQIETDEAVKKVDANELHTTDEQHLATEYMTQITSNKTLTVIEFEKDNDTNSHIDFITTAANLRATMYNIENADRLKVKRIAGHIVPAIATTTATVSGLAAVELLKVINKHPLEKYRNCFLNLALPMMLLSEPGAAETLKINDELSLTVWDRWEIEGTKDFTLEMFLNHFKEKTGYNASMVVHGAKMIYVPILPGHKKRLNQSMIKLIKPLAQQTYVDLIVSLESEEDEDIPGPPLRYYFGL</sequence>
<dbReference type="InterPro" id="IPR000011">
    <property type="entry name" value="UBQ/SUMO-activ_enz_E1-like"/>
</dbReference>
<dbReference type="Gene3D" id="3.40.50.720">
    <property type="entry name" value="NAD(P)-binding Rossmann-like Domain"/>
    <property type="match status" value="1"/>
</dbReference>
<dbReference type="InterPro" id="IPR018965">
    <property type="entry name" value="Ub-activating_enz_E1_C"/>
</dbReference>
<dbReference type="Proteomes" id="UP000515154">
    <property type="component" value="Linkage group LG9"/>
</dbReference>
<dbReference type="Gene3D" id="2.40.30.180">
    <property type="entry name" value="Ubiquitin-activating enzyme E1, FCCH domain"/>
    <property type="match status" value="1"/>
</dbReference>
<dbReference type="PANTHER" id="PTHR10953:SF186">
    <property type="entry name" value="UBIQUITIN-LIKE MODIFIER-ACTIVATING ENZYME 6"/>
    <property type="match status" value="1"/>
</dbReference>
<dbReference type="EC" id="6.2.1.45" evidence="4"/>
<dbReference type="Gene3D" id="3.10.290.60">
    <property type="entry name" value="Ubiquitin-activating enzyme E1, UFD domain"/>
    <property type="match status" value="1"/>
</dbReference>
<dbReference type="InterPro" id="IPR042302">
    <property type="entry name" value="E1_FCCH_sf"/>
</dbReference>
<keyword evidence="8" id="KW-0067">ATP-binding</keyword>
<dbReference type="KEGG" id="osn:115215515"/>
<dbReference type="UniPathway" id="UPA00143"/>
<evidence type="ECO:0000256" key="4">
    <source>
        <dbReference type="ARBA" id="ARBA00012990"/>
    </source>
</evidence>
<dbReference type="InterPro" id="IPR018075">
    <property type="entry name" value="UBQ-activ_enz_E1"/>
</dbReference>
<dbReference type="PRINTS" id="PR01849">
    <property type="entry name" value="UBIQUITINACT"/>
</dbReference>
<dbReference type="InterPro" id="IPR038252">
    <property type="entry name" value="UBA_E1_C_sf"/>
</dbReference>
<dbReference type="GO" id="GO:0016925">
    <property type="term" value="P:protein sumoylation"/>
    <property type="evidence" value="ECO:0007669"/>
    <property type="project" value="TreeGrafter"/>
</dbReference>
<dbReference type="Pfam" id="PF09358">
    <property type="entry name" value="E1_UFD"/>
    <property type="match status" value="1"/>
</dbReference>
<evidence type="ECO:0000313" key="11">
    <source>
        <dbReference type="RefSeq" id="XP_029640549.1"/>
    </source>
</evidence>
<name>A0A6P7SQK9_9MOLL</name>
<dbReference type="SMART" id="SM00985">
    <property type="entry name" value="UBA_e1_C"/>
    <property type="match status" value="1"/>
</dbReference>
<evidence type="ECO:0000259" key="9">
    <source>
        <dbReference type="SMART" id="SM00985"/>
    </source>
</evidence>
<proteinExistence type="inferred from homology"/>
<protein>
    <recommendedName>
        <fullName evidence="4">E1 ubiquitin-activating enzyme</fullName>
        <ecNumber evidence="4">6.2.1.45</ecNumber>
    </recommendedName>
</protein>